<organism evidence="4 5">
    <name type="scientific">Photobacterium atrarenae</name>
    <dbReference type="NCBI Taxonomy" id="865757"/>
    <lineage>
        <taxon>Bacteria</taxon>
        <taxon>Pseudomonadati</taxon>
        <taxon>Pseudomonadota</taxon>
        <taxon>Gammaproteobacteria</taxon>
        <taxon>Vibrionales</taxon>
        <taxon>Vibrionaceae</taxon>
        <taxon>Photobacterium</taxon>
    </lineage>
</organism>
<feature type="signal peptide" evidence="2">
    <location>
        <begin position="1"/>
        <end position="29"/>
    </location>
</feature>
<feature type="chain" id="PRO_5047233535" description="Phospholipase/carboxylesterase/thioesterase domain-containing protein" evidence="2">
    <location>
        <begin position="30"/>
        <end position="324"/>
    </location>
</feature>
<evidence type="ECO:0000256" key="2">
    <source>
        <dbReference type="SAM" id="SignalP"/>
    </source>
</evidence>
<dbReference type="SUPFAM" id="SSF53474">
    <property type="entry name" value="alpha/beta-Hydrolases"/>
    <property type="match status" value="1"/>
</dbReference>
<dbReference type="Gene3D" id="3.40.50.1820">
    <property type="entry name" value="alpha/beta hydrolase"/>
    <property type="match status" value="1"/>
</dbReference>
<dbReference type="Pfam" id="PF02230">
    <property type="entry name" value="Abhydrolase_2"/>
    <property type="match status" value="1"/>
</dbReference>
<dbReference type="PANTHER" id="PTHR43037:SF1">
    <property type="entry name" value="BLL1128 PROTEIN"/>
    <property type="match status" value="1"/>
</dbReference>
<sequence length="324" mass="35630">MPRAFHFFLRCRLPRFLIALLIPCAATFAAQDTNLQLSFKTITVEGAVRSFYLNLPPQHQTSHESASVVIALHGGGRTDGDELAAQTDFHSLADRDGVIMVYPNGITAQWNDGREKTARRSREVMSADDVGYLSALIDHLVSAYRADPNRIFMTGLSNGGMMTLRMGCEASGKLAAIAAVIANMPMNLIDDCRPDTPLPVLLMNGTADPLVPWQGGHVGFRAKRMGQVASTDATLRFWLQHNHCDQPPNITAFADINTRDGSSVRRLRYPCHPAPLEVVLYSIEGGGHNFPGSQTPDLPRLLGPKNMDIQGAQEIWQFFIRHGL</sequence>
<keyword evidence="1 2" id="KW-0732">Signal</keyword>
<proteinExistence type="predicted"/>
<evidence type="ECO:0000313" key="4">
    <source>
        <dbReference type="EMBL" id="UTV30124.1"/>
    </source>
</evidence>
<protein>
    <recommendedName>
        <fullName evidence="3">Phospholipase/carboxylesterase/thioesterase domain-containing protein</fullName>
    </recommendedName>
</protein>
<evidence type="ECO:0000256" key="1">
    <source>
        <dbReference type="ARBA" id="ARBA00022729"/>
    </source>
</evidence>
<gene>
    <name evidence="4" type="ORF">NNL38_16185</name>
</gene>
<evidence type="ECO:0000313" key="5">
    <source>
        <dbReference type="Proteomes" id="UP001057998"/>
    </source>
</evidence>
<dbReference type="InterPro" id="IPR050955">
    <property type="entry name" value="Plant_Biomass_Hydrol_Est"/>
</dbReference>
<dbReference type="PANTHER" id="PTHR43037">
    <property type="entry name" value="UNNAMED PRODUCT-RELATED"/>
    <property type="match status" value="1"/>
</dbReference>
<dbReference type="EMBL" id="CP101509">
    <property type="protein sequence ID" value="UTV30124.1"/>
    <property type="molecule type" value="Genomic_DNA"/>
</dbReference>
<dbReference type="RefSeq" id="WP_255391469.1">
    <property type="nucleotide sequence ID" value="NZ_CP101509.1"/>
</dbReference>
<feature type="domain" description="Phospholipase/carboxylesterase/thioesterase" evidence="3">
    <location>
        <begin position="64"/>
        <end position="216"/>
    </location>
</feature>
<evidence type="ECO:0000259" key="3">
    <source>
        <dbReference type="Pfam" id="PF02230"/>
    </source>
</evidence>
<dbReference type="InterPro" id="IPR029058">
    <property type="entry name" value="AB_hydrolase_fold"/>
</dbReference>
<dbReference type="InterPro" id="IPR003140">
    <property type="entry name" value="PLipase/COase/thioEstase"/>
</dbReference>
<keyword evidence="5" id="KW-1185">Reference proteome</keyword>
<name>A0ABY5GLD2_9GAMM</name>
<accession>A0ABY5GLD2</accession>
<dbReference type="Proteomes" id="UP001057998">
    <property type="component" value="Chromosome 2"/>
</dbReference>
<reference evidence="4" key="1">
    <citation type="submission" date="2022-07" db="EMBL/GenBank/DDBJ databases">
        <title>Genome sequencing of Photobacterium atrarenae GJH2-4.</title>
        <authorList>
            <person name="Park S.-J."/>
        </authorList>
    </citation>
    <scope>NUCLEOTIDE SEQUENCE</scope>
    <source>
        <strain evidence="4">GJH2-4</strain>
    </source>
</reference>